<accession>A0A3Q0H4Q3</accession>
<evidence type="ECO:0000256" key="4">
    <source>
        <dbReference type="ARBA" id="ARBA00022511"/>
    </source>
</evidence>
<evidence type="ECO:0000256" key="5">
    <source>
        <dbReference type="ARBA" id="ARBA00022581"/>
    </source>
</evidence>
<sequence length="260" mass="29996">MPRSHLKMAPRWQHRGGEKKRRRPISIRQHRAVREPYQHQATWSQLPWQKRLWKAIQWGTESLIPGYSTTKIHLALVQLIEQVEELTNVTRTAIQLLNLQLQATSQMTVQNRLAIDAILLQQGGLCQYLNLSRDHCCLAIPNVSFPLSLQVDKMKEIAAKVNHLSGIGQGWLSDLFRWFGWDTSSWLINMLMPLITLLLPIAVFLCFGCWILQYIKTKLTSLSAFVYTRLPTSPDFIDPDPIVLEPLYVQMSNWSRGDVV</sequence>
<dbReference type="RefSeq" id="XP_025065358.1">
    <property type="nucleotide sequence ID" value="XM_025209573.1"/>
</dbReference>
<dbReference type="STRING" id="38654.A0A3Q0H4Q3"/>
<name>A0A3Q0H4Q3_ALLSI</name>
<reference evidence="17" key="1">
    <citation type="submission" date="2025-08" db="UniProtKB">
        <authorList>
            <consortium name="RefSeq"/>
        </authorList>
    </citation>
    <scope>IDENTIFICATION</scope>
</reference>
<evidence type="ECO:0000256" key="13">
    <source>
        <dbReference type="ARBA" id="ARBA00023288"/>
    </source>
</evidence>
<evidence type="ECO:0000256" key="11">
    <source>
        <dbReference type="ARBA" id="ARBA00023157"/>
    </source>
</evidence>
<evidence type="ECO:0000256" key="8">
    <source>
        <dbReference type="ARBA" id="ARBA00022989"/>
    </source>
</evidence>
<keyword evidence="8 15" id="KW-1133">Transmembrane helix</keyword>
<dbReference type="Gene3D" id="1.10.287.210">
    <property type="match status" value="1"/>
</dbReference>
<evidence type="ECO:0000256" key="3">
    <source>
        <dbReference type="ARBA" id="ARBA00004563"/>
    </source>
</evidence>
<evidence type="ECO:0000256" key="7">
    <source>
        <dbReference type="ARBA" id="ARBA00022870"/>
    </source>
</evidence>
<keyword evidence="5" id="KW-0945">Host-virus interaction</keyword>
<proteinExistence type="predicted"/>
<dbReference type="InterPro" id="IPR018154">
    <property type="entry name" value="TLV/ENV_coat_polyprotein"/>
</dbReference>
<evidence type="ECO:0000256" key="9">
    <source>
        <dbReference type="ARBA" id="ARBA00023136"/>
    </source>
</evidence>
<evidence type="ECO:0000256" key="15">
    <source>
        <dbReference type="SAM" id="Phobius"/>
    </source>
</evidence>
<dbReference type="Proteomes" id="UP000189705">
    <property type="component" value="Unplaced"/>
</dbReference>
<evidence type="ECO:0000256" key="12">
    <source>
        <dbReference type="ARBA" id="ARBA00023180"/>
    </source>
</evidence>
<keyword evidence="6 15" id="KW-0812">Transmembrane</keyword>
<keyword evidence="10" id="KW-0564">Palmitate</keyword>
<evidence type="ECO:0000256" key="14">
    <source>
        <dbReference type="SAM" id="MobiDB-lite"/>
    </source>
</evidence>
<evidence type="ECO:0000313" key="16">
    <source>
        <dbReference type="Proteomes" id="UP000189705"/>
    </source>
</evidence>
<protein>
    <submittedName>
        <fullName evidence="17">Endogenous retrovirus group V member 2 Env polyprotein-like isoform X1</fullName>
    </submittedName>
</protein>
<dbReference type="PANTHER" id="PTHR10424">
    <property type="entry name" value="VIRAL ENVELOPE PROTEIN"/>
    <property type="match status" value="1"/>
</dbReference>
<comment type="subcellular location">
    <subcellularLocation>
        <location evidence="1">Host cell membrane</location>
        <topology evidence="1">Single-pass type I membrane protein</topology>
    </subcellularLocation>
    <subcellularLocation>
        <location evidence="2">Host endomembrane system</location>
        <topology evidence="2">Peripheral membrane protein</topology>
    </subcellularLocation>
    <subcellularLocation>
        <location evidence="3">Virion membrane</location>
        <topology evidence="3">Single-pass type I membrane protein</topology>
    </subcellularLocation>
</comment>
<evidence type="ECO:0000256" key="6">
    <source>
        <dbReference type="ARBA" id="ARBA00022692"/>
    </source>
</evidence>
<evidence type="ECO:0000313" key="17">
    <source>
        <dbReference type="RefSeq" id="XP_025065358.1"/>
    </source>
</evidence>
<dbReference type="Pfam" id="PF00429">
    <property type="entry name" value="TLV_coat"/>
    <property type="match status" value="1"/>
</dbReference>
<dbReference type="SUPFAM" id="SSF58069">
    <property type="entry name" value="Virus ectodomain"/>
    <property type="match status" value="1"/>
</dbReference>
<evidence type="ECO:0000256" key="1">
    <source>
        <dbReference type="ARBA" id="ARBA00004402"/>
    </source>
</evidence>
<dbReference type="InParanoid" id="A0A3Q0H4Q3"/>
<gene>
    <name evidence="17" type="primary">LOC112551022</name>
</gene>
<keyword evidence="7" id="KW-1043">Host membrane</keyword>
<feature type="region of interest" description="Disordered" evidence="14">
    <location>
        <begin position="1"/>
        <end position="24"/>
    </location>
</feature>
<keyword evidence="12" id="KW-0325">Glycoprotein</keyword>
<keyword evidence="13" id="KW-0449">Lipoprotein</keyword>
<evidence type="ECO:0000256" key="2">
    <source>
        <dbReference type="ARBA" id="ARBA00004531"/>
    </source>
</evidence>
<keyword evidence="9 15" id="KW-0472">Membrane</keyword>
<evidence type="ECO:0000256" key="10">
    <source>
        <dbReference type="ARBA" id="ARBA00023139"/>
    </source>
</evidence>
<keyword evidence="16" id="KW-1185">Reference proteome</keyword>
<organism evidence="16 17">
    <name type="scientific">Alligator sinensis</name>
    <name type="common">Chinese alligator</name>
    <dbReference type="NCBI Taxonomy" id="38654"/>
    <lineage>
        <taxon>Eukaryota</taxon>
        <taxon>Metazoa</taxon>
        <taxon>Chordata</taxon>
        <taxon>Craniata</taxon>
        <taxon>Vertebrata</taxon>
        <taxon>Euteleostomi</taxon>
        <taxon>Archelosauria</taxon>
        <taxon>Archosauria</taxon>
        <taxon>Crocodylia</taxon>
        <taxon>Alligatoridae</taxon>
        <taxon>Alligatorinae</taxon>
        <taxon>Alligator</taxon>
    </lineage>
</organism>
<feature type="transmembrane region" description="Helical" evidence="15">
    <location>
        <begin position="186"/>
        <end position="212"/>
    </location>
</feature>
<dbReference type="AlphaFoldDB" id="A0A3Q0H4Q3"/>
<keyword evidence="11" id="KW-1015">Disulfide bond</keyword>
<dbReference type="PANTHER" id="PTHR10424:SF81">
    <property type="entry name" value="ERVV2 PROTEIN"/>
    <property type="match status" value="1"/>
</dbReference>
<dbReference type="GeneID" id="112551022"/>
<keyword evidence="4" id="KW-1032">Host cell membrane</keyword>
<dbReference type="KEGG" id="asn:112551022"/>